<protein>
    <recommendedName>
        <fullName evidence="3">Head-to-tail adaptor</fullName>
    </recommendedName>
</protein>
<evidence type="ECO:0008006" key="3">
    <source>
        <dbReference type="Google" id="ProtNLM"/>
    </source>
</evidence>
<accession>A0A411AYX1</accession>
<evidence type="ECO:0000313" key="2">
    <source>
        <dbReference type="Proteomes" id="UP000289278"/>
    </source>
</evidence>
<dbReference type="RefSeq" id="YP_009819831.1">
    <property type="nucleotide sequence ID" value="NC_048154.1"/>
</dbReference>
<evidence type="ECO:0000313" key="1">
    <source>
        <dbReference type="EMBL" id="QAX93262.1"/>
    </source>
</evidence>
<sequence length="122" mass="13878">MAYATIEELRALDGLDDSGLFSDELLSDAIDFSVETVEVYCGQKWDTADNPTPEIIRWCVRTLARQYVLDHVSRIPDRALQLQSEFGSIQLAQAGGQWRPTSLPEVNAKLNLYRVRLPFIFM</sequence>
<dbReference type="GeneID" id="55011252"/>
<reference evidence="1 2" key="1">
    <citation type="submission" date="2019-01" db="EMBL/GenBank/DDBJ databases">
        <authorList>
            <person name="Terrell S.O."/>
            <person name="Kelly J.L."/>
            <person name="Nayek S."/>
            <person name="Klug H.M."/>
            <person name="Layton S.R."/>
            <person name="Kim T."/>
            <person name="Hughes L.E."/>
            <person name="Garlena R.A."/>
            <person name="Russell D.A."/>
            <person name="Pope W.H."/>
            <person name="Jacobs-Sera D."/>
            <person name="Hatfull G.F."/>
        </authorList>
    </citation>
    <scope>NUCLEOTIDE SEQUENCE [LARGE SCALE GENOMIC DNA]</scope>
</reference>
<dbReference type="KEGG" id="vg:55011252"/>
<gene>
    <name evidence="1" type="primary">6</name>
    <name evidence="1" type="ORF">SEA_VASH_6</name>
</gene>
<proteinExistence type="predicted"/>
<keyword evidence="2" id="KW-1185">Reference proteome</keyword>
<dbReference type="Proteomes" id="UP000289278">
    <property type="component" value="Segment"/>
</dbReference>
<organism evidence="1 2">
    <name type="scientific">Streptomyces phage Vash</name>
    <dbReference type="NCBI Taxonomy" id="2510568"/>
    <lineage>
        <taxon>Viruses</taxon>
        <taxon>Duplodnaviria</taxon>
        <taxon>Heunggongvirae</taxon>
        <taxon>Uroviricota</taxon>
        <taxon>Caudoviricetes</taxon>
        <taxon>Colingsworthviridae</taxon>
        <taxon>Vashvirus</taxon>
        <taxon>Vashvirus vash</taxon>
    </lineage>
</organism>
<dbReference type="EMBL" id="MK450421">
    <property type="protein sequence ID" value="QAX93262.1"/>
    <property type="molecule type" value="Genomic_DNA"/>
</dbReference>
<name>A0A411AYX1_9CAUD</name>